<evidence type="ECO:0000313" key="6">
    <source>
        <dbReference type="Proteomes" id="UP001249020"/>
    </source>
</evidence>
<dbReference type="RefSeq" id="WP_311360735.1">
    <property type="nucleotide sequence ID" value="NZ_JAVRIE010000002.1"/>
</dbReference>
<dbReference type="CDD" id="cd00383">
    <property type="entry name" value="trans_reg_C"/>
    <property type="match status" value="1"/>
</dbReference>
<gene>
    <name evidence="5" type="ORF">RM544_05275</name>
</gene>
<dbReference type="InterPro" id="IPR016032">
    <property type="entry name" value="Sig_transdc_resp-reg_C-effctor"/>
</dbReference>
<keyword evidence="6" id="KW-1185">Reference proteome</keyword>
<protein>
    <submittedName>
        <fullName evidence="5">Winged helix-turn-helix domain-containing protein</fullName>
    </submittedName>
</protein>
<dbReference type="SMART" id="SM00862">
    <property type="entry name" value="Trans_reg_C"/>
    <property type="match status" value="1"/>
</dbReference>
<organism evidence="5 6">
    <name type="scientific">Brumicola blandensis</name>
    <dbReference type="NCBI Taxonomy" id="3075611"/>
    <lineage>
        <taxon>Bacteria</taxon>
        <taxon>Pseudomonadati</taxon>
        <taxon>Pseudomonadota</taxon>
        <taxon>Gammaproteobacteria</taxon>
        <taxon>Alteromonadales</taxon>
        <taxon>Alteromonadaceae</taxon>
        <taxon>Brumicola</taxon>
    </lineage>
</organism>
<feature type="transmembrane region" description="Helical" evidence="3">
    <location>
        <begin position="125"/>
        <end position="142"/>
    </location>
</feature>
<dbReference type="EMBL" id="JAVRIE010000002">
    <property type="protein sequence ID" value="MDT0581939.1"/>
    <property type="molecule type" value="Genomic_DNA"/>
</dbReference>
<dbReference type="SUPFAM" id="SSF46894">
    <property type="entry name" value="C-terminal effector domain of the bipartite response regulators"/>
    <property type="match status" value="1"/>
</dbReference>
<comment type="caution">
    <text evidence="5">The sequence shown here is derived from an EMBL/GenBank/DDBJ whole genome shotgun (WGS) entry which is preliminary data.</text>
</comment>
<dbReference type="PROSITE" id="PS51755">
    <property type="entry name" value="OMPR_PHOB"/>
    <property type="match status" value="1"/>
</dbReference>
<dbReference type="Gene3D" id="2.120.10.30">
    <property type="entry name" value="TolB, C-terminal domain"/>
    <property type="match status" value="1"/>
</dbReference>
<dbReference type="Proteomes" id="UP001249020">
    <property type="component" value="Unassembled WGS sequence"/>
</dbReference>
<dbReference type="Gene3D" id="1.10.10.10">
    <property type="entry name" value="Winged helix-like DNA-binding domain superfamily/Winged helix DNA-binding domain"/>
    <property type="match status" value="1"/>
</dbReference>
<proteinExistence type="predicted"/>
<dbReference type="GO" id="GO:0003677">
    <property type="term" value="F:DNA binding"/>
    <property type="evidence" value="ECO:0007669"/>
    <property type="project" value="UniProtKB-UniRule"/>
</dbReference>
<accession>A0AAW8R0L3</accession>
<feature type="DNA-binding region" description="OmpR/PhoB-type" evidence="2">
    <location>
        <begin position="11"/>
        <end position="109"/>
    </location>
</feature>
<keyword evidence="3" id="KW-0812">Transmembrane</keyword>
<evidence type="ECO:0000313" key="5">
    <source>
        <dbReference type="EMBL" id="MDT0581939.1"/>
    </source>
</evidence>
<dbReference type="Pfam" id="PF00486">
    <property type="entry name" value="Trans_reg_C"/>
    <property type="match status" value="1"/>
</dbReference>
<evidence type="ECO:0000256" key="3">
    <source>
        <dbReference type="SAM" id="Phobius"/>
    </source>
</evidence>
<dbReference type="SUPFAM" id="SSF82171">
    <property type="entry name" value="DPP6 N-terminal domain-like"/>
    <property type="match status" value="1"/>
</dbReference>
<dbReference type="InterPro" id="IPR001867">
    <property type="entry name" value="OmpR/PhoB-type_DNA-bd"/>
</dbReference>
<keyword evidence="3" id="KW-1133">Transmembrane helix</keyword>
<evidence type="ECO:0000256" key="1">
    <source>
        <dbReference type="ARBA" id="ARBA00023125"/>
    </source>
</evidence>
<feature type="domain" description="OmpR/PhoB-type" evidence="4">
    <location>
        <begin position="11"/>
        <end position="109"/>
    </location>
</feature>
<reference evidence="5 6" key="1">
    <citation type="submission" date="2023-09" db="EMBL/GenBank/DDBJ databases">
        <authorList>
            <person name="Rey-Velasco X."/>
        </authorList>
    </citation>
    <scope>NUCLEOTIDE SEQUENCE [LARGE SCALE GENOMIC DNA]</scope>
    <source>
        <strain evidence="5 6">W409</strain>
    </source>
</reference>
<dbReference type="GO" id="GO:0006355">
    <property type="term" value="P:regulation of DNA-templated transcription"/>
    <property type="evidence" value="ECO:0007669"/>
    <property type="project" value="InterPro"/>
</dbReference>
<name>A0AAW8R0L3_9ALTE</name>
<evidence type="ECO:0000259" key="4">
    <source>
        <dbReference type="PROSITE" id="PS51755"/>
    </source>
</evidence>
<dbReference type="InterPro" id="IPR011042">
    <property type="entry name" value="6-blade_b-propeller_TolB-like"/>
</dbReference>
<sequence length="737" mass="81978">MQDSLLQYFGESEITFDNFVIQTPSGNVTFKGEPVKLEPQVFTFLLLLIRHKEHIVSREEIVAEVWSGKTASDDAIRALVKKLRIALGDNARAPKFLKTVPLKGYLFIMPVEINFHQGDWWRSKYVFYAFGAVLVIALTLLIQSQFGSFQSKDLTPKREVTSSLITQIKGSEVSPYLSKNDRLLFSHQGNNESYLQVFAKELGQGAAKRLTWADADFTNGILSADGRQAIVTRTDESGESIVLFDLDDKLNLVSSQTLALDPALLTQNIAALSYANNGKSLYLYGQAKAEDGNASYGLIKYDLATKSSRIVTLPISAEARVVAAKESADGRMLGVLANHTNSAVMVILNQEVGEVVVTKTLPSPASSFVWSPEGESVSIASNSNTLLNLHIQKQRLYEWTGLPKPINKVISQCAEYCFVVQELGQRSVDVIERPAVFQSIDYMSTAQFANASVDFFPSYFNQGEGVYFLSLSEDKLQLNQYLNQGESKAVFNLPQSDSIESMVLSPDEQSFIGELDRRLFAYSVKNNTLRFLNVPEANPSNPVWSLDSQKVYYRTAATTAASTNSTEPAQWVNKIYAHDMSSNKSELIAEGLVFLKPLDQLKWLAINEANEAFFVADSLLFAEPVFNAAQLEEQNKITEIKRYNTNNFSLLNEILYFTEQQDEQTILVSIPINQEAPAENLQSWTLSGSMLLPHLDIHPDGQKMLLVESALNQSNLMKVDGLTLAPLQVRQVATETP</sequence>
<dbReference type="InterPro" id="IPR036388">
    <property type="entry name" value="WH-like_DNA-bd_sf"/>
</dbReference>
<keyword evidence="1 2" id="KW-0238">DNA-binding</keyword>
<evidence type="ECO:0000256" key="2">
    <source>
        <dbReference type="PROSITE-ProRule" id="PRU01091"/>
    </source>
</evidence>
<dbReference type="AlphaFoldDB" id="A0AAW8R0L3"/>
<keyword evidence="3" id="KW-0472">Membrane</keyword>
<dbReference type="GO" id="GO:0000160">
    <property type="term" value="P:phosphorelay signal transduction system"/>
    <property type="evidence" value="ECO:0007669"/>
    <property type="project" value="InterPro"/>
</dbReference>